<dbReference type="InterPro" id="IPR036259">
    <property type="entry name" value="MFS_trans_sf"/>
</dbReference>
<evidence type="ECO:0000256" key="4">
    <source>
        <dbReference type="ARBA" id="ARBA00022475"/>
    </source>
</evidence>
<feature type="transmembrane region" description="Helical" evidence="9">
    <location>
        <begin position="100"/>
        <end position="132"/>
    </location>
</feature>
<accession>A0ABY4DSQ6</accession>
<feature type="transmembrane region" description="Helical" evidence="9">
    <location>
        <begin position="250"/>
        <end position="268"/>
    </location>
</feature>
<keyword evidence="8 9" id="KW-0472">Membrane</keyword>
<sequence>MQLTAPYHESLPQQSADSEKNLKKAARASFIGNFVEWFDYGAYGYLAAVIASVFFPTGDRTTALMSAYAVFAISFLIRPLGGIFWGYIGDKYGRRPALSWSILIMSAATFLIALLPGYASIGIAAPVMLLVLRMFQGFSASGEYAGASAFLAEYAPPEKRGFYTSIVPASTAAGLLLGSLMAAGMYEWLSAEAIADWGWRLPFLLAAPLGLVGRYIRLKLEETPQFQKSAQAAKPESVPISRLFRHHRRALLLAFLVACLNAVAFYLILSYMPTYLSEEMGVSKTQSFFAASISLLSYIGFIFLMGTLSDKYGRKAMLITASVLFIVATVPLFSLFGWGGFGMILLIQVIFGAILSVNDGTLPAYLSEIFPTDVRYTGFAFSFNCANALLGGTAPLVATWLISSSGSKLSPAWYLMAVALMALIAVCAGKDRSRETLS</sequence>
<comment type="similarity">
    <text evidence="2">Belongs to the major facilitator superfamily. Metabolite:H+ Symporter (MHS) family (TC 2.A.1.6) family.</text>
</comment>
<dbReference type="PANTHER" id="PTHR43528:SF1">
    <property type="entry name" value="ALPHA-KETOGLUTARATE PERMEASE"/>
    <property type="match status" value="1"/>
</dbReference>
<comment type="subcellular location">
    <subcellularLocation>
        <location evidence="1">Cell membrane</location>
        <topology evidence="1">Multi-pass membrane protein</topology>
    </subcellularLocation>
</comment>
<organism evidence="11 12">
    <name type="scientific">Uruburuella testudinis</name>
    <dbReference type="NCBI Taxonomy" id="1282863"/>
    <lineage>
        <taxon>Bacteria</taxon>
        <taxon>Pseudomonadati</taxon>
        <taxon>Pseudomonadota</taxon>
        <taxon>Betaproteobacteria</taxon>
        <taxon>Neisseriales</taxon>
        <taxon>Neisseriaceae</taxon>
        <taxon>Uruburuella</taxon>
    </lineage>
</organism>
<evidence type="ECO:0000256" key="5">
    <source>
        <dbReference type="ARBA" id="ARBA00022692"/>
    </source>
</evidence>
<evidence type="ECO:0000313" key="11">
    <source>
        <dbReference type="EMBL" id="UOO81720.1"/>
    </source>
</evidence>
<evidence type="ECO:0000256" key="7">
    <source>
        <dbReference type="ARBA" id="ARBA00022989"/>
    </source>
</evidence>
<dbReference type="PANTHER" id="PTHR43528">
    <property type="entry name" value="ALPHA-KETOGLUTARATE PERMEASE"/>
    <property type="match status" value="1"/>
</dbReference>
<feature type="transmembrane region" description="Helical" evidence="9">
    <location>
        <begin position="318"/>
        <end position="338"/>
    </location>
</feature>
<evidence type="ECO:0000256" key="6">
    <source>
        <dbReference type="ARBA" id="ARBA00022847"/>
    </source>
</evidence>
<dbReference type="EMBL" id="CP091508">
    <property type="protein sequence ID" value="UOO81720.1"/>
    <property type="molecule type" value="Genomic_DNA"/>
</dbReference>
<keyword evidence="6" id="KW-0769">Symport</keyword>
<dbReference type="Proteomes" id="UP000829817">
    <property type="component" value="Chromosome"/>
</dbReference>
<feature type="transmembrane region" description="Helical" evidence="9">
    <location>
        <begin position="344"/>
        <end position="366"/>
    </location>
</feature>
<evidence type="ECO:0000256" key="9">
    <source>
        <dbReference type="SAM" id="Phobius"/>
    </source>
</evidence>
<keyword evidence="3" id="KW-0813">Transport</keyword>
<dbReference type="InterPro" id="IPR051084">
    <property type="entry name" value="H+-coupled_symporters"/>
</dbReference>
<proteinExistence type="inferred from homology"/>
<dbReference type="Pfam" id="PF07690">
    <property type="entry name" value="MFS_1"/>
    <property type="match status" value="1"/>
</dbReference>
<feature type="domain" description="Major facilitator superfamily (MFS) profile" evidence="10">
    <location>
        <begin position="25"/>
        <end position="434"/>
    </location>
</feature>
<keyword evidence="7 9" id="KW-1133">Transmembrane helix</keyword>
<name>A0ABY4DSQ6_9NEIS</name>
<dbReference type="PROSITE" id="PS00216">
    <property type="entry name" value="SUGAR_TRANSPORT_1"/>
    <property type="match status" value="1"/>
</dbReference>
<reference evidence="11 12" key="1">
    <citation type="journal article" date="2022" name="Res Sq">
        <title>Evolution of multicellular longitudinally dividing oral cavity symbionts (Neisseriaceae).</title>
        <authorList>
            <person name="Nyongesa S."/>
            <person name="Weber P."/>
            <person name="Bernet E."/>
            <person name="Pullido F."/>
            <person name="Nieckarz M."/>
            <person name="Delaby M."/>
            <person name="Nieves C."/>
            <person name="Viehboeck T."/>
            <person name="Krause N."/>
            <person name="Rivera-Millot A."/>
            <person name="Nakamura A."/>
            <person name="Vischer N."/>
            <person name="VanNieuwenhze M."/>
            <person name="Brun Y."/>
            <person name="Cava F."/>
            <person name="Bulgheresi S."/>
            <person name="Veyrier F."/>
        </authorList>
    </citation>
    <scope>NUCLEOTIDE SEQUENCE [LARGE SCALE GENOMIC DNA]</scope>
    <source>
        <strain evidence="11 12">CCUG 63373m</strain>
    </source>
</reference>
<evidence type="ECO:0000259" key="10">
    <source>
        <dbReference type="PROSITE" id="PS50850"/>
    </source>
</evidence>
<feature type="transmembrane region" description="Helical" evidence="9">
    <location>
        <begin position="288"/>
        <end position="306"/>
    </location>
</feature>
<gene>
    <name evidence="11" type="ORF">LVJ83_12495</name>
</gene>
<keyword evidence="12" id="KW-1185">Reference proteome</keyword>
<dbReference type="InterPro" id="IPR005829">
    <property type="entry name" value="Sugar_transporter_CS"/>
</dbReference>
<dbReference type="SUPFAM" id="SSF103473">
    <property type="entry name" value="MFS general substrate transporter"/>
    <property type="match status" value="1"/>
</dbReference>
<dbReference type="InterPro" id="IPR011701">
    <property type="entry name" value="MFS"/>
</dbReference>
<dbReference type="RefSeq" id="WP_244784989.1">
    <property type="nucleotide sequence ID" value="NZ_CP091508.1"/>
</dbReference>
<evidence type="ECO:0000256" key="1">
    <source>
        <dbReference type="ARBA" id="ARBA00004651"/>
    </source>
</evidence>
<dbReference type="InterPro" id="IPR020846">
    <property type="entry name" value="MFS_dom"/>
</dbReference>
<evidence type="ECO:0000256" key="8">
    <source>
        <dbReference type="ARBA" id="ARBA00023136"/>
    </source>
</evidence>
<protein>
    <submittedName>
        <fullName evidence="11">MFS transporter</fullName>
    </submittedName>
</protein>
<feature type="transmembrane region" description="Helical" evidence="9">
    <location>
        <begin position="67"/>
        <end position="88"/>
    </location>
</feature>
<keyword evidence="5 9" id="KW-0812">Transmembrane</keyword>
<evidence type="ECO:0000256" key="3">
    <source>
        <dbReference type="ARBA" id="ARBA00022448"/>
    </source>
</evidence>
<feature type="transmembrane region" description="Helical" evidence="9">
    <location>
        <begin position="378"/>
        <end position="400"/>
    </location>
</feature>
<dbReference type="PROSITE" id="PS50850">
    <property type="entry name" value="MFS"/>
    <property type="match status" value="1"/>
</dbReference>
<evidence type="ECO:0000313" key="12">
    <source>
        <dbReference type="Proteomes" id="UP000829817"/>
    </source>
</evidence>
<evidence type="ECO:0000256" key="2">
    <source>
        <dbReference type="ARBA" id="ARBA00008240"/>
    </source>
</evidence>
<keyword evidence="4" id="KW-1003">Cell membrane</keyword>
<dbReference type="Gene3D" id="1.20.1250.20">
    <property type="entry name" value="MFS general substrate transporter like domains"/>
    <property type="match status" value="2"/>
</dbReference>
<feature type="transmembrane region" description="Helical" evidence="9">
    <location>
        <begin position="412"/>
        <end position="429"/>
    </location>
</feature>
<feature type="transmembrane region" description="Helical" evidence="9">
    <location>
        <begin position="162"/>
        <end position="185"/>
    </location>
</feature>
<feature type="transmembrane region" description="Helical" evidence="9">
    <location>
        <begin position="37"/>
        <end position="55"/>
    </location>
</feature>